<feature type="chain" id="PRO_5032319297" evidence="1">
    <location>
        <begin position="21"/>
        <end position="373"/>
    </location>
</feature>
<keyword evidence="3" id="KW-1185">Reference proteome</keyword>
<evidence type="ECO:0000256" key="1">
    <source>
        <dbReference type="SAM" id="SignalP"/>
    </source>
</evidence>
<protein>
    <submittedName>
        <fullName evidence="2">Long-subunit fatty acid transport protein</fullName>
    </submittedName>
</protein>
<evidence type="ECO:0000313" key="2">
    <source>
        <dbReference type="EMBL" id="MBB4022295.1"/>
    </source>
</evidence>
<dbReference type="Proteomes" id="UP000585681">
    <property type="component" value="Unassembled WGS sequence"/>
</dbReference>
<reference evidence="2" key="1">
    <citation type="submission" date="2020-08" db="EMBL/GenBank/DDBJ databases">
        <title>Genomic Encyclopedia of Type Strains, Phase IV (KMG-IV): sequencing the most valuable type-strain genomes for metagenomic binning, comparative biology and taxonomic classification.</title>
        <authorList>
            <person name="Goeker M."/>
        </authorList>
    </citation>
    <scope>NUCLEOTIDE SEQUENCE [LARGE SCALE GENOMIC DNA]</scope>
    <source>
        <strain evidence="2">DSM 105040</strain>
    </source>
</reference>
<name>A0A840CA70_9RHOB</name>
<dbReference type="SUPFAM" id="SSF56935">
    <property type="entry name" value="Porins"/>
    <property type="match status" value="1"/>
</dbReference>
<keyword evidence="1" id="KW-0732">Signal</keyword>
<proteinExistence type="predicted"/>
<dbReference type="RefSeq" id="WP_054538930.1">
    <property type="nucleotide sequence ID" value="NZ_JACIEQ010000002.1"/>
</dbReference>
<dbReference type="EMBL" id="JACIEQ010000002">
    <property type="protein sequence ID" value="MBB4022295.1"/>
    <property type="molecule type" value="Genomic_DNA"/>
</dbReference>
<organism evidence="2 3">
    <name type="scientific">Actibacterium naphthalenivorans</name>
    <dbReference type="NCBI Taxonomy" id="1614693"/>
    <lineage>
        <taxon>Bacteria</taxon>
        <taxon>Pseudomonadati</taxon>
        <taxon>Pseudomonadota</taxon>
        <taxon>Alphaproteobacteria</taxon>
        <taxon>Rhodobacterales</taxon>
        <taxon>Roseobacteraceae</taxon>
        <taxon>Actibacterium</taxon>
    </lineage>
</organism>
<dbReference type="Gene3D" id="2.40.160.60">
    <property type="entry name" value="Outer membrane protein transport protein (OMPP1/FadL/TodX)"/>
    <property type="match status" value="1"/>
</dbReference>
<feature type="signal peptide" evidence="1">
    <location>
        <begin position="1"/>
        <end position="20"/>
    </location>
</feature>
<accession>A0A840CA70</accession>
<dbReference type="AlphaFoldDB" id="A0A840CA70"/>
<gene>
    <name evidence="2" type="ORF">GGR17_002104</name>
</gene>
<sequence>MNKTMGGVLSAFLGSGSAWAGGVERSVQSTAILFEPGTYAEVSIGHVSPDVSGTQASAIGPFPAGASTGDVARGYDTGAVGFKSDLSPNISVALILDRPIGANIAYEAPAYIYGSGSGSHAEIESAALTGLIRYVLPSNVSLIGGIRGQEVSGKVSLFNGYTTDTDRAFDFGYVLGAAWEKPEIAMRIALTYNSEITHGLNTRETDPAMGVATADTSFDTTVPQSVNLDVQTGIAKDTLLFGQIRWVDWTAFDITPNVYAANYGEALVAYDNDTVTYNVGLGRRFNDTWSGAVTLGYEETQGGFAGNLGPTDGFTSLGVAATYSTGSVKITGGARYIWIGEATTESPVVSGAPLGEFSGNSAVAVGMKIAYNF</sequence>
<comment type="caution">
    <text evidence="2">The sequence shown here is derived from an EMBL/GenBank/DDBJ whole genome shotgun (WGS) entry which is preliminary data.</text>
</comment>
<evidence type="ECO:0000313" key="3">
    <source>
        <dbReference type="Proteomes" id="UP000585681"/>
    </source>
</evidence>